<sequence>MNFIDKNVSVEKAVIIFSKNGIQINNKEVKIILELLYLVSKNYNKPREKKNNIFLMDFESLFKPD</sequence>
<keyword evidence="1" id="KW-0762">Sugar transport</keyword>
<accession>A0A3S2U3T0</accession>
<evidence type="ECO:0000313" key="2">
    <source>
        <dbReference type="Proteomes" id="UP000285211"/>
    </source>
</evidence>
<gene>
    <name evidence="1" type="ORF">EOD40_06010</name>
</gene>
<dbReference type="OrthoDB" id="1274648at2"/>
<proteinExistence type="predicted"/>
<dbReference type="Proteomes" id="UP000285211">
    <property type="component" value="Unassembled WGS sequence"/>
</dbReference>
<keyword evidence="1" id="KW-0813">Transport</keyword>
<protein>
    <submittedName>
        <fullName evidence="1">PTS sugar transporter subunit IIBC</fullName>
    </submittedName>
</protein>
<keyword evidence="2" id="KW-1185">Reference proteome</keyword>
<dbReference type="EMBL" id="SACJ01000003">
    <property type="protein sequence ID" value="RVT77363.1"/>
    <property type="molecule type" value="Genomic_DNA"/>
</dbReference>
<name>A0A3S2U3T0_9FLAO</name>
<evidence type="ECO:0000313" key="1">
    <source>
        <dbReference type="EMBL" id="RVT77363.1"/>
    </source>
</evidence>
<organism evidence="1 2">
    <name type="scientific">Flavobacterium sufflavum</name>
    <dbReference type="NCBI Taxonomy" id="1921138"/>
    <lineage>
        <taxon>Bacteria</taxon>
        <taxon>Pseudomonadati</taxon>
        <taxon>Bacteroidota</taxon>
        <taxon>Flavobacteriia</taxon>
        <taxon>Flavobacteriales</taxon>
        <taxon>Flavobacteriaceae</taxon>
        <taxon>Flavobacterium</taxon>
    </lineage>
</organism>
<reference evidence="1 2" key="1">
    <citation type="submission" date="2019-01" db="EMBL/GenBank/DDBJ databases">
        <authorList>
            <person name="Chen W.-M."/>
        </authorList>
    </citation>
    <scope>NUCLEOTIDE SEQUENCE [LARGE SCALE GENOMIC DNA]</scope>
    <source>
        <strain evidence="1 2">BBQ-12</strain>
    </source>
</reference>
<comment type="caution">
    <text evidence="1">The sequence shown here is derived from an EMBL/GenBank/DDBJ whole genome shotgun (WGS) entry which is preliminary data.</text>
</comment>
<dbReference type="AlphaFoldDB" id="A0A3S2U3T0"/>